<protein>
    <submittedName>
        <fullName evidence="2">Uncharacterized protein</fullName>
    </submittedName>
</protein>
<reference evidence="2 3" key="1">
    <citation type="submission" date="2020-02" db="EMBL/GenBank/DDBJ databases">
        <authorList>
            <person name="Chen W.-M."/>
        </authorList>
    </citation>
    <scope>NUCLEOTIDE SEQUENCE [LARGE SCALE GENOMIC DNA]</scope>
    <source>
        <strain evidence="2 3">KMS-5</strain>
    </source>
</reference>
<dbReference type="EMBL" id="JAAIVJ010000001">
    <property type="protein sequence ID" value="NEY88959.1"/>
    <property type="molecule type" value="Genomic_DNA"/>
</dbReference>
<evidence type="ECO:0000256" key="1">
    <source>
        <dbReference type="SAM" id="MobiDB-lite"/>
    </source>
</evidence>
<feature type="compositionally biased region" description="Basic residues" evidence="1">
    <location>
        <begin position="55"/>
        <end position="67"/>
    </location>
</feature>
<evidence type="ECO:0000313" key="2">
    <source>
        <dbReference type="EMBL" id="NEY88959.1"/>
    </source>
</evidence>
<evidence type="ECO:0000313" key="3">
    <source>
        <dbReference type="Proteomes" id="UP000477782"/>
    </source>
</evidence>
<gene>
    <name evidence="2" type="ORF">G4Z14_01485</name>
</gene>
<keyword evidence="3" id="KW-1185">Reference proteome</keyword>
<dbReference type="Proteomes" id="UP000477782">
    <property type="component" value="Unassembled WGS sequence"/>
</dbReference>
<accession>A0A6M0QNI0</accession>
<sequence length="67" mass="7682">MDRMLQQLLNRFLGRLMNRAIDTGISFVANRGKDPAQMSDSERQQARAGQDLAKKARKMSRASRKLF</sequence>
<feature type="region of interest" description="Disordered" evidence="1">
    <location>
        <begin position="31"/>
        <end position="67"/>
    </location>
</feature>
<dbReference type="AlphaFoldDB" id="A0A6M0QNI0"/>
<dbReference type="RefSeq" id="WP_164622985.1">
    <property type="nucleotide sequence ID" value="NZ_JAAIVJ010000001.1"/>
</dbReference>
<organism evidence="2 3">
    <name type="scientific">Tabrizicola oligotrophica</name>
    <dbReference type="NCBI Taxonomy" id="2710650"/>
    <lineage>
        <taxon>Bacteria</taxon>
        <taxon>Pseudomonadati</taxon>
        <taxon>Pseudomonadota</taxon>
        <taxon>Alphaproteobacteria</taxon>
        <taxon>Rhodobacterales</taxon>
        <taxon>Paracoccaceae</taxon>
        <taxon>Tabrizicola</taxon>
    </lineage>
</organism>
<proteinExistence type="predicted"/>
<name>A0A6M0QNI0_9RHOB</name>
<comment type="caution">
    <text evidence="2">The sequence shown here is derived from an EMBL/GenBank/DDBJ whole genome shotgun (WGS) entry which is preliminary data.</text>
</comment>